<evidence type="ECO:0000256" key="7">
    <source>
        <dbReference type="ARBA" id="ARBA00023242"/>
    </source>
</evidence>
<dbReference type="OMA" id="YMEYFNG"/>
<reference evidence="10" key="1">
    <citation type="submission" date="2025-08" db="UniProtKB">
        <authorList>
            <consortium name="RefSeq"/>
        </authorList>
    </citation>
    <scope>IDENTIFICATION</scope>
    <source>
        <strain evidence="10">Airmid</strain>
    </source>
</reference>
<evidence type="ECO:0000256" key="3">
    <source>
        <dbReference type="ARBA" id="ARBA00006958"/>
    </source>
</evidence>
<keyword evidence="7" id="KW-0539">Nucleus</keyword>
<feature type="domain" description="DDE Tnp4" evidence="8">
    <location>
        <begin position="177"/>
        <end position="343"/>
    </location>
</feature>
<gene>
    <name evidence="10" type="primary">LOC113796605</name>
</gene>
<dbReference type="PANTHER" id="PTHR22930:SF269">
    <property type="entry name" value="NUCLEASE HARBI1-LIKE PROTEIN"/>
    <property type="match status" value="1"/>
</dbReference>
<dbReference type="KEGG" id="dpte:113796605"/>
<keyword evidence="6" id="KW-0378">Hydrolase</keyword>
<dbReference type="GO" id="GO:0004518">
    <property type="term" value="F:nuclease activity"/>
    <property type="evidence" value="ECO:0007669"/>
    <property type="project" value="UniProtKB-KW"/>
</dbReference>
<dbReference type="FunCoup" id="A0A6P6YDD4">
    <property type="interactions" value="1"/>
</dbReference>
<dbReference type="OrthoDB" id="6494807at2759"/>
<name>A0A6P6YDD4_DERPT</name>
<keyword evidence="9" id="KW-1185">Reference proteome</keyword>
<comment type="similarity">
    <text evidence="3">Belongs to the HARBI1 family.</text>
</comment>
<dbReference type="RefSeq" id="XP_027202709.1">
    <property type="nucleotide sequence ID" value="XM_027346908.1"/>
</dbReference>
<dbReference type="InParanoid" id="A0A6P6YDD4"/>
<protein>
    <submittedName>
        <fullName evidence="10">Protein ALP1-like</fullName>
    </submittedName>
</protein>
<dbReference type="AlphaFoldDB" id="A0A6P6YDD4"/>
<evidence type="ECO:0000256" key="4">
    <source>
        <dbReference type="ARBA" id="ARBA00022722"/>
    </source>
</evidence>
<dbReference type="GO" id="GO:0016787">
    <property type="term" value="F:hydrolase activity"/>
    <property type="evidence" value="ECO:0007669"/>
    <property type="project" value="UniProtKB-KW"/>
</dbReference>
<dbReference type="GO" id="GO:0005634">
    <property type="term" value="C:nucleus"/>
    <property type="evidence" value="ECO:0007669"/>
    <property type="project" value="UniProtKB-SubCell"/>
</dbReference>
<keyword evidence="5" id="KW-0479">Metal-binding</keyword>
<comment type="subcellular location">
    <subcellularLocation>
        <location evidence="2">Nucleus</location>
    </subcellularLocation>
</comment>
<evidence type="ECO:0000313" key="10">
    <source>
        <dbReference type="RefSeq" id="XP_027202709.1"/>
    </source>
</evidence>
<sequence>MDEDNLDKYFNRKEHNDDEEEDDFYLLNPPKQRLWSHSWFINNPRSQSNLIEEYRHSPKHFREHMRMSENSYIKILNLVSPLIIKQTTHLRRSITPHERLTATLQWMASGVSITKLSKNTNISTSALSGIIVETLMALLDKFQDQIRLPESEDEWLLEAEKIRIKHNGVFPNVVGCIDGSHIEITKPEHSGSMYWSYLQKFTVNLMAVVGADYKFLYVSVGNNGSRCDSVVLRSTKFYQRLKNDTLNLPKERSIGNNSLPYVFLGDQGFALEPEIMIPYSKARLRDDSDGRCHTFNYHLSALRRIVENAFGQIKARFPILKGPITCKLETMDKLVFVCCLLHNFLKNEDEEPFDFNLEILPEQNLENQQSTSDASTVREKFADCLINLLN</sequence>
<evidence type="ECO:0000313" key="9">
    <source>
        <dbReference type="Proteomes" id="UP000515146"/>
    </source>
</evidence>
<dbReference type="Pfam" id="PF13359">
    <property type="entry name" value="DDE_Tnp_4"/>
    <property type="match status" value="1"/>
</dbReference>
<evidence type="ECO:0000256" key="6">
    <source>
        <dbReference type="ARBA" id="ARBA00022801"/>
    </source>
</evidence>
<dbReference type="PANTHER" id="PTHR22930">
    <property type="match status" value="1"/>
</dbReference>
<dbReference type="InterPro" id="IPR027806">
    <property type="entry name" value="HARBI1_dom"/>
</dbReference>
<accession>A0A6P6YDD4</accession>
<dbReference type="Proteomes" id="UP000515146">
    <property type="component" value="Unplaced"/>
</dbReference>
<comment type="cofactor">
    <cofactor evidence="1">
        <name>a divalent metal cation</name>
        <dbReference type="ChEBI" id="CHEBI:60240"/>
    </cofactor>
</comment>
<dbReference type="GO" id="GO:0046872">
    <property type="term" value="F:metal ion binding"/>
    <property type="evidence" value="ECO:0007669"/>
    <property type="project" value="UniProtKB-KW"/>
</dbReference>
<evidence type="ECO:0000259" key="8">
    <source>
        <dbReference type="Pfam" id="PF13359"/>
    </source>
</evidence>
<organism evidence="9 10">
    <name type="scientific">Dermatophagoides pteronyssinus</name>
    <name type="common">European house dust mite</name>
    <dbReference type="NCBI Taxonomy" id="6956"/>
    <lineage>
        <taxon>Eukaryota</taxon>
        <taxon>Metazoa</taxon>
        <taxon>Ecdysozoa</taxon>
        <taxon>Arthropoda</taxon>
        <taxon>Chelicerata</taxon>
        <taxon>Arachnida</taxon>
        <taxon>Acari</taxon>
        <taxon>Acariformes</taxon>
        <taxon>Sarcoptiformes</taxon>
        <taxon>Astigmata</taxon>
        <taxon>Psoroptidia</taxon>
        <taxon>Analgoidea</taxon>
        <taxon>Pyroglyphidae</taxon>
        <taxon>Dermatophagoidinae</taxon>
        <taxon>Dermatophagoides</taxon>
    </lineage>
</organism>
<dbReference type="InterPro" id="IPR045249">
    <property type="entry name" value="HARBI1-like"/>
</dbReference>
<evidence type="ECO:0000256" key="2">
    <source>
        <dbReference type="ARBA" id="ARBA00004123"/>
    </source>
</evidence>
<keyword evidence="4" id="KW-0540">Nuclease</keyword>
<evidence type="ECO:0000256" key="1">
    <source>
        <dbReference type="ARBA" id="ARBA00001968"/>
    </source>
</evidence>
<evidence type="ECO:0000256" key="5">
    <source>
        <dbReference type="ARBA" id="ARBA00022723"/>
    </source>
</evidence>
<proteinExistence type="inferred from homology"/>